<accession>A0A1M5RF70</accession>
<evidence type="ECO:0000313" key="3">
    <source>
        <dbReference type="Proteomes" id="UP000184212"/>
    </source>
</evidence>
<gene>
    <name evidence="2" type="ORF">SAMN04488109_3361</name>
</gene>
<feature type="domain" description="DOT1" evidence="1">
    <location>
        <begin position="170"/>
        <end position="229"/>
    </location>
</feature>
<dbReference type="SUPFAM" id="SSF53335">
    <property type="entry name" value="S-adenosyl-L-methionine-dependent methyltransferases"/>
    <property type="match status" value="1"/>
</dbReference>
<dbReference type="InterPro" id="IPR025789">
    <property type="entry name" value="DOT1_dom"/>
</dbReference>
<dbReference type="STRING" id="947013.SAMN04488109_3361"/>
<proteinExistence type="predicted"/>
<evidence type="ECO:0000313" key="2">
    <source>
        <dbReference type="EMBL" id="SHH24924.1"/>
    </source>
</evidence>
<protein>
    <submittedName>
        <fullName evidence="2">Histone methylation protein DOT1</fullName>
    </submittedName>
</protein>
<organism evidence="2 3">
    <name type="scientific">Chryseolinea serpens</name>
    <dbReference type="NCBI Taxonomy" id="947013"/>
    <lineage>
        <taxon>Bacteria</taxon>
        <taxon>Pseudomonadati</taxon>
        <taxon>Bacteroidota</taxon>
        <taxon>Cytophagia</taxon>
        <taxon>Cytophagales</taxon>
        <taxon>Fulvivirgaceae</taxon>
        <taxon>Chryseolinea</taxon>
    </lineage>
</organism>
<dbReference type="EMBL" id="FQWQ01000002">
    <property type="protein sequence ID" value="SHH24924.1"/>
    <property type="molecule type" value="Genomic_DNA"/>
</dbReference>
<reference evidence="2 3" key="1">
    <citation type="submission" date="2016-11" db="EMBL/GenBank/DDBJ databases">
        <authorList>
            <person name="Jaros S."/>
            <person name="Januszkiewicz K."/>
            <person name="Wedrychowicz H."/>
        </authorList>
    </citation>
    <scope>NUCLEOTIDE SEQUENCE [LARGE SCALE GENOMIC DNA]</scope>
    <source>
        <strain evidence="2 3">DSM 24574</strain>
    </source>
</reference>
<dbReference type="CDD" id="cd02440">
    <property type="entry name" value="AdoMet_MTases"/>
    <property type="match status" value="1"/>
</dbReference>
<evidence type="ECO:0000259" key="1">
    <source>
        <dbReference type="Pfam" id="PF08123"/>
    </source>
</evidence>
<keyword evidence="3" id="KW-1185">Reference proteome</keyword>
<dbReference type="AlphaFoldDB" id="A0A1M5RF70"/>
<dbReference type="RefSeq" id="WP_073136166.1">
    <property type="nucleotide sequence ID" value="NZ_FQWQ01000002.1"/>
</dbReference>
<name>A0A1M5RF70_9BACT</name>
<dbReference type="Gene3D" id="3.40.50.150">
    <property type="entry name" value="Vaccinia Virus protein VP39"/>
    <property type="match status" value="1"/>
</dbReference>
<dbReference type="Pfam" id="PF08123">
    <property type="entry name" value="DOT1"/>
    <property type="match status" value="1"/>
</dbReference>
<dbReference type="InterPro" id="IPR029063">
    <property type="entry name" value="SAM-dependent_MTases_sf"/>
</dbReference>
<sequence length="316" mass="35241">MTTQGLDLGHTSIHSPTDISGIKACLEAIDQSSVLVNKINFNERVEAIDFIEYHVLGQIESMLQKTSPTGQLTSLKDHAESVKARLEKVNATLFESLRENIRNKKYTGDDLRNLLHEYVGADLNPSGQREVIGYDNLDIFLNGLSSFLPVPEAIRSLEPEMVYYQKTPGRIILELVEKAQFTPGDVFFDLGSGLGQVAILVNLLSGFRTKGIEFEPAFCQYASACATQLNLSDVSFINADAREANYSDGTLFFMYTPFEGKMLQTVLEILKNESRSRKIRIFTYGPCMAKVAEQRWLDFLGTDINDVNALGVFGSR</sequence>
<dbReference type="GO" id="GO:0031151">
    <property type="term" value="F:histone H3K79 methyltransferase activity"/>
    <property type="evidence" value="ECO:0007669"/>
    <property type="project" value="InterPro"/>
</dbReference>
<dbReference type="Proteomes" id="UP000184212">
    <property type="component" value="Unassembled WGS sequence"/>
</dbReference>
<dbReference type="OrthoDB" id="5495550at2"/>